<dbReference type="AlphaFoldDB" id="A0A165YLI4"/>
<keyword evidence="2" id="KW-1185">Reference proteome</keyword>
<dbReference type="PATRIC" id="fig|989403.3.peg.2633"/>
<protein>
    <submittedName>
        <fullName evidence="1">Uncharacterized protein</fullName>
    </submittedName>
</protein>
<accession>A0A165YLI4</accession>
<sequence>MKMEQAVIETDIPSTATGRFSAAELQMLRYQLEEMEFAKLIRLVSSLPSEKWESAAEALYEL</sequence>
<name>A0A165YLI4_9HYPH</name>
<proteinExistence type="predicted"/>
<evidence type="ECO:0000313" key="1">
    <source>
        <dbReference type="EMBL" id="KZL18955.1"/>
    </source>
</evidence>
<comment type="caution">
    <text evidence="1">The sequence shown here is derived from an EMBL/GenBank/DDBJ whole genome shotgun (WGS) entry which is preliminary data.</text>
</comment>
<evidence type="ECO:0000313" key="2">
    <source>
        <dbReference type="Proteomes" id="UP000076577"/>
    </source>
</evidence>
<dbReference type="EMBL" id="LMCB01000017">
    <property type="protein sequence ID" value="KZL18955.1"/>
    <property type="molecule type" value="Genomic_DNA"/>
</dbReference>
<dbReference type="Proteomes" id="UP000076577">
    <property type="component" value="Unassembled WGS sequence"/>
</dbReference>
<gene>
    <name evidence="1" type="ORF">PsAD2_02471</name>
</gene>
<reference evidence="1 2" key="1">
    <citation type="journal article" date="2016" name="Front. Microbiol.">
        <title>Comparative Genomic Analysis Reveals a Diverse Repertoire of Genes Involved in Prokaryote-Eukaryote Interactions within the Pseudovibrio Genus.</title>
        <authorList>
            <person name="Romano S."/>
            <person name="Fernandez-Guerra A."/>
            <person name="Reen F.J."/>
            <person name="Glockner F.O."/>
            <person name="Crowley S.P."/>
            <person name="O'Sullivan O."/>
            <person name="Cotter P.D."/>
            <person name="Adams C."/>
            <person name="Dobson A.D."/>
            <person name="O'Gara F."/>
        </authorList>
    </citation>
    <scope>NUCLEOTIDE SEQUENCE [LARGE SCALE GENOMIC DNA]</scope>
    <source>
        <strain evidence="1 2">Ad2</strain>
    </source>
</reference>
<organism evidence="1 2">
    <name type="scientific">Pseudovibrio axinellae</name>
    <dbReference type="NCBI Taxonomy" id="989403"/>
    <lineage>
        <taxon>Bacteria</taxon>
        <taxon>Pseudomonadati</taxon>
        <taxon>Pseudomonadota</taxon>
        <taxon>Alphaproteobacteria</taxon>
        <taxon>Hyphomicrobiales</taxon>
        <taxon>Stappiaceae</taxon>
        <taxon>Pseudovibrio</taxon>
    </lineage>
</organism>